<dbReference type="PANTHER" id="PTHR35841">
    <property type="entry name" value="PHOSPHONATES-BINDING PERIPLASMIC PROTEIN"/>
    <property type="match status" value="1"/>
</dbReference>
<dbReference type="Proteomes" id="UP000253647">
    <property type="component" value="Unassembled WGS sequence"/>
</dbReference>
<comment type="caution">
    <text evidence="4">The sequence shown here is derived from an EMBL/GenBank/DDBJ whole genome shotgun (WGS) entry which is preliminary data.</text>
</comment>
<name>A0A368XWJ8_MARNT</name>
<evidence type="ECO:0000313" key="4">
    <source>
        <dbReference type="EMBL" id="RCW72361.1"/>
    </source>
</evidence>
<dbReference type="NCBIfam" id="TIGR01098">
    <property type="entry name" value="3A0109s03R"/>
    <property type="match status" value="1"/>
</dbReference>
<evidence type="ECO:0000256" key="3">
    <source>
        <dbReference type="SAM" id="SignalP"/>
    </source>
</evidence>
<evidence type="ECO:0000256" key="2">
    <source>
        <dbReference type="ARBA" id="ARBA00022729"/>
    </source>
</evidence>
<dbReference type="CDD" id="cd13572">
    <property type="entry name" value="PBP2_PnhD_2"/>
    <property type="match status" value="1"/>
</dbReference>
<organism evidence="4 5">
    <name type="scientific">Marinobacter nauticus</name>
    <name type="common">Marinobacter hydrocarbonoclasticus</name>
    <name type="synonym">Marinobacter aquaeolei</name>
    <dbReference type="NCBI Taxonomy" id="2743"/>
    <lineage>
        <taxon>Bacteria</taxon>
        <taxon>Pseudomonadati</taxon>
        <taxon>Pseudomonadota</taxon>
        <taxon>Gammaproteobacteria</taxon>
        <taxon>Pseudomonadales</taxon>
        <taxon>Marinobacteraceae</taxon>
        <taxon>Marinobacter</taxon>
    </lineage>
</organism>
<reference evidence="4 5" key="1">
    <citation type="submission" date="2018-07" db="EMBL/GenBank/DDBJ databases">
        <title>Freshwater and sediment microbial communities from various areas in North America, analyzing microbe dynamics in response to fracking.</title>
        <authorList>
            <person name="Lamendella R."/>
        </authorList>
    </citation>
    <scope>NUCLEOTIDE SEQUENCE [LARGE SCALE GENOMIC DNA]</scope>
    <source>
        <strain evidence="4 5">105B</strain>
    </source>
</reference>
<comment type="similarity">
    <text evidence="1">Belongs to the phosphate/phosphite/phosphonate binding protein family.</text>
</comment>
<dbReference type="InterPro" id="IPR030836">
    <property type="entry name" value="ABC_peri_PhnD-like"/>
</dbReference>
<dbReference type="GO" id="GO:0043190">
    <property type="term" value="C:ATP-binding cassette (ABC) transporter complex"/>
    <property type="evidence" value="ECO:0007669"/>
    <property type="project" value="InterPro"/>
</dbReference>
<dbReference type="PANTHER" id="PTHR35841:SF1">
    <property type="entry name" value="PHOSPHONATES-BINDING PERIPLASMIC PROTEIN"/>
    <property type="match status" value="1"/>
</dbReference>
<dbReference type="AlphaFoldDB" id="A0A368XWJ8"/>
<dbReference type="Pfam" id="PF12974">
    <property type="entry name" value="Phosphonate-bd"/>
    <property type="match status" value="1"/>
</dbReference>
<dbReference type="GO" id="GO:0055085">
    <property type="term" value="P:transmembrane transport"/>
    <property type="evidence" value="ECO:0007669"/>
    <property type="project" value="InterPro"/>
</dbReference>
<dbReference type="EMBL" id="QPJI01000003">
    <property type="protein sequence ID" value="RCW72361.1"/>
    <property type="molecule type" value="Genomic_DNA"/>
</dbReference>
<keyword evidence="2 3" id="KW-0732">Signal</keyword>
<feature type="chain" id="PRO_5030068101" evidence="3">
    <location>
        <begin position="27"/>
        <end position="293"/>
    </location>
</feature>
<sequence>MMAISNLRKWLATGLLSLAAATTVQADTFVFTAIPDEDETKLVERFRGVADYLEAQLDVEVRYIPVKSYAAAVSAFRNNQVQLAWFGGLSGVQARRLVPGSEAIAQGVEDEAFETYFIANTSTGIQPANSLDELEDELRGKTFTFGSKGSTSGRLMPEFYIRDVFNEAPDSLFSRVGFSGNHTRTLRLVEAGTYEVGALNFQVWEKELENGNIDTDSVQVIWKTPSYPDYQWTIRGDVDERFGDGFKQRVTEALLKLDDPALLESFPRSGFIPASNDDYEPIRATAENIGILD</sequence>
<gene>
    <name evidence="4" type="ORF">DET61_103324</name>
</gene>
<protein>
    <submittedName>
        <fullName evidence="4">Phosphonate transport system substrate-binding protein</fullName>
    </submittedName>
</protein>
<dbReference type="Gene3D" id="3.40.190.10">
    <property type="entry name" value="Periplasmic binding protein-like II"/>
    <property type="match status" value="2"/>
</dbReference>
<evidence type="ECO:0000313" key="5">
    <source>
        <dbReference type="Proteomes" id="UP000253647"/>
    </source>
</evidence>
<feature type="signal peptide" evidence="3">
    <location>
        <begin position="1"/>
        <end position="26"/>
    </location>
</feature>
<accession>A0A368XWJ8</accession>
<dbReference type="InterPro" id="IPR005770">
    <property type="entry name" value="PhnD"/>
</dbReference>
<dbReference type="SUPFAM" id="SSF53850">
    <property type="entry name" value="Periplasmic binding protein-like II"/>
    <property type="match status" value="1"/>
</dbReference>
<proteinExistence type="inferred from homology"/>
<dbReference type="RefSeq" id="WP_114434086.1">
    <property type="nucleotide sequence ID" value="NZ_QPJI01000003.1"/>
</dbReference>
<evidence type="ECO:0000256" key="1">
    <source>
        <dbReference type="ARBA" id="ARBA00007162"/>
    </source>
</evidence>
<dbReference type="NCBIfam" id="TIGR04553">
    <property type="entry name" value="ABC_peri_selen"/>
    <property type="match status" value="1"/>
</dbReference>